<sequence length="49" mass="5527">VEWVYRCPSKASLAIRCSFHQAFENSGMNNALSSRFPPLCLEILRPSSL</sequence>
<feature type="non-terminal residue" evidence="1">
    <location>
        <position position="49"/>
    </location>
</feature>
<keyword evidence="2" id="KW-1185">Reference proteome</keyword>
<evidence type="ECO:0000313" key="1">
    <source>
        <dbReference type="EMBL" id="KAI4802302.1"/>
    </source>
</evidence>
<dbReference type="Proteomes" id="UP001057452">
    <property type="component" value="Chromosome 24"/>
</dbReference>
<proteinExistence type="predicted"/>
<reference evidence="1" key="1">
    <citation type="submission" date="2022-05" db="EMBL/GenBank/DDBJ databases">
        <title>Chromosome-level genome of Chaenocephalus aceratus.</title>
        <authorList>
            <person name="Park H."/>
        </authorList>
    </citation>
    <scope>NUCLEOTIDE SEQUENCE</scope>
    <source>
        <strain evidence="1">KU_202001</strain>
    </source>
</reference>
<evidence type="ECO:0000313" key="2">
    <source>
        <dbReference type="Proteomes" id="UP001057452"/>
    </source>
</evidence>
<dbReference type="EMBL" id="CM043808">
    <property type="protein sequence ID" value="KAI4802302.1"/>
    <property type="molecule type" value="Genomic_DNA"/>
</dbReference>
<protein>
    <submittedName>
        <fullName evidence="1">Uncharacterized protein</fullName>
    </submittedName>
</protein>
<name>A0ACB9VRA3_CHAAC</name>
<gene>
    <name evidence="1" type="ORF">KUCAC02_020150</name>
</gene>
<feature type="non-terminal residue" evidence="1">
    <location>
        <position position="1"/>
    </location>
</feature>
<accession>A0ACB9VRA3</accession>
<comment type="caution">
    <text evidence="1">The sequence shown here is derived from an EMBL/GenBank/DDBJ whole genome shotgun (WGS) entry which is preliminary data.</text>
</comment>
<organism evidence="1 2">
    <name type="scientific">Chaenocephalus aceratus</name>
    <name type="common">Blackfin icefish</name>
    <name type="synonym">Chaenichthys aceratus</name>
    <dbReference type="NCBI Taxonomy" id="36190"/>
    <lineage>
        <taxon>Eukaryota</taxon>
        <taxon>Metazoa</taxon>
        <taxon>Chordata</taxon>
        <taxon>Craniata</taxon>
        <taxon>Vertebrata</taxon>
        <taxon>Euteleostomi</taxon>
        <taxon>Actinopterygii</taxon>
        <taxon>Neopterygii</taxon>
        <taxon>Teleostei</taxon>
        <taxon>Neoteleostei</taxon>
        <taxon>Acanthomorphata</taxon>
        <taxon>Eupercaria</taxon>
        <taxon>Perciformes</taxon>
        <taxon>Notothenioidei</taxon>
        <taxon>Channichthyidae</taxon>
        <taxon>Chaenocephalus</taxon>
    </lineage>
</organism>